<keyword evidence="1" id="KW-1133">Transmembrane helix</keyword>
<evidence type="ECO:0000313" key="2">
    <source>
        <dbReference type="EMBL" id="SFQ57920.1"/>
    </source>
</evidence>
<feature type="transmembrane region" description="Helical" evidence="1">
    <location>
        <begin position="131"/>
        <end position="154"/>
    </location>
</feature>
<dbReference type="OrthoDB" id="870007at2"/>
<evidence type="ECO:0000256" key="1">
    <source>
        <dbReference type="SAM" id="Phobius"/>
    </source>
</evidence>
<feature type="transmembrane region" description="Helical" evidence="1">
    <location>
        <begin position="214"/>
        <end position="234"/>
    </location>
</feature>
<keyword evidence="1" id="KW-0812">Transmembrane</keyword>
<keyword evidence="3" id="KW-1185">Reference proteome</keyword>
<dbReference type="RefSeq" id="WP_092675226.1">
    <property type="nucleotide sequence ID" value="NZ_FOXS01000004.1"/>
</dbReference>
<feature type="transmembrane region" description="Helical" evidence="1">
    <location>
        <begin position="312"/>
        <end position="332"/>
    </location>
</feature>
<feature type="transmembrane region" description="Helical" evidence="1">
    <location>
        <begin position="344"/>
        <end position="363"/>
    </location>
</feature>
<feature type="transmembrane region" description="Helical" evidence="1">
    <location>
        <begin position="255"/>
        <end position="275"/>
    </location>
</feature>
<proteinExistence type="predicted"/>
<evidence type="ECO:0000313" key="3">
    <source>
        <dbReference type="Proteomes" id="UP000199029"/>
    </source>
</evidence>
<gene>
    <name evidence="2" type="ORF">SAMN04515668_3058</name>
</gene>
<name>A0A1I5ZNE0_HYMAR</name>
<feature type="transmembrane region" description="Helical" evidence="1">
    <location>
        <begin position="160"/>
        <end position="179"/>
    </location>
</feature>
<evidence type="ECO:0008006" key="4">
    <source>
        <dbReference type="Google" id="ProtNLM"/>
    </source>
</evidence>
<dbReference type="Proteomes" id="UP000199029">
    <property type="component" value="Unassembled WGS sequence"/>
</dbReference>
<reference evidence="3" key="1">
    <citation type="submission" date="2016-10" db="EMBL/GenBank/DDBJ databases">
        <authorList>
            <person name="Varghese N."/>
            <person name="Submissions S."/>
        </authorList>
    </citation>
    <scope>NUCLEOTIDE SEQUENCE [LARGE SCALE GENOMIC DNA]</scope>
    <source>
        <strain evidence="3">OR362-8,ATCC BAA-1266,JCM 13504</strain>
    </source>
</reference>
<feature type="transmembrane region" description="Helical" evidence="1">
    <location>
        <begin position="97"/>
        <end position="119"/>
    </location>
</feature>
<sequence length="494" mass="56088">MLKRNWHYLLLLFLLLDLSYSFWHYMQFALDGDLAPIVWPSESYARLLHDPFGLGVLLDSDVYAAPNRFFAHYTIYVYFRYVPLLLQKLMLNPVDSVYVACGLLKLAVHMLVVYVLAVAVSNSVSVLSKRFLVAAALITPFFQTSGFNNAMGIIDWSITYTAFYALPMSLLLLFFLPFLRAALHGEPLRESWIGYVGLLGLVLLLSFNGAIVPAVVLIVCPTVLLLCWYRRFAARPATEPVWPRALRALGDVPRILLVSFGLFSLLSLYSMFIGMNNSENLWVSLPLAERYKRVPRGLLYLFTGYYQPTDKYGYTFLAALALANVVAVWRLLPAPLAGKFLTVFKWLVLFAAVYVLLLPLGGYRSYREYIIRRDTILPITLGLIGFVTLSAYYLLKHLPRPAQQRYAAAVVACLALFTITDRYKASESNTCERSLFAQLAASSEPIARLPATCTLMDWRPVTDYHQSGINAELLHYWGIIKTPKRYYQQEELNP</sequence>
<dbReference type="EMBL" id="FOXS01000004">
    <property type="protein sequence ID" value="SFQ57920.1"/>
    <property type="molecule type" value="Genomic_DNA"/>
</dbReference>
<accession>A0A1I5ZNE0</accession>
<feature type="transmembrane region" description="Helical" evidence="1">
    <location>
        <begin position="375"/>
        <end position="395"/>
    </location>
</feature>
<keyword evidence="1" id="KW-0472">Membrane</keyword>
<dbReference type="AlphaFoldDB" id="A0A1I5ZNE0"/>
<organism evidence="2 3">
    <name type="scientific">Hymenobacter arizonensis</name>
    <name type="common">Siccationidurans arizonensis</name>
    <dbReference type="NCBI Taxonomy" id="1227077"/>
    <lineage>
        <taxon>Bacteria</taxon>
        <taxon>Pseudomonadati</taxon>
        <taxon>Bacteroidota</taxon>
        <taxon>Cytophagia</taxon>
        <taxon>Cytophagales</taxon>
        <taxon>Hymenobacteraceae</taxon>
        <taxon>Hymenobacter</taxon>
    </lineage>
</organism>
<protein>
    <recommendedName>
        <fullName evidence="4">4-amino-4-deoxy-L-arabinose transferase</fullName>
    </recommendedName>
</protein>